<keyword evidence="4" id="KW-0812">Transmembrane</keyword>
<feature type="transmembrane region" description="Helical" evidence="4">
    <location>
        <begin position="12"/>
        <end position="35"/>
    </location>
</feature>
<proteinExistence type="predicted"/>
<dbReference type="EMBL" id="SAXA01000005">
    <property type="protein sequence ID" value="RXQ95576.1"/>
    <property type="molecule type" value="Genomic_DNA"/>
</dbReference>
<organism evidence="6 7">
    <name type="scientific">Ancylomarina salipaludis</name>
    <dbReference type="NCBI Taxonomy" id="2501299"/>
    <lineage>
        <taxon>Bacteria</taxon>
        <taxon>Pseudomonadati</taxon>
        <taxon>Bacteroidota</taxon>
        <taxon>Bacteroidia</taxon>
        <taxon>Marinilabiliales</taxon>
        <taxon>Marinifilaceae</taxon>
        <taxon>Ancylomarina</taxon>
    </lineage>
</organism>
<dbReference type="OrthoDB" id="9803035at2"/>
<keyword evidence="3 6" id="KW-0012">Acyltransferase</keyword>
<dbReference type="Proteomes" id="UP000289703">
    <property type="component" value="Unassembled WGS sequence"/>
</dbReference>
<evidence type="ECO:0000256" key="3">
    <source>
        <dbReference type="ARBA" id="ARBA00023315"/>
    </source>
</evidence>
<dbReference type="RefSeq" id="WP_129253915.1">
    <property type="nucleotide sequence ID" value="NZ_SAXA01000005.1"/>
</dbReference>
<evidence type="ECO:0000256" key="2">
    <source>
        <dbReference type="ARBA" id="ARBA00022679"/>
    </source>
</evidence>
<dbReference type="AlphaFoldDB" id="A0A4Q1JN90"/>
<sequence length="244" mass="27610">MKKLLSYISTPLFYFSFILALVVFHPIQVICRTLFGYKAHKVSVDILNYILMRLVILIGFRIKFNNKVDLPTNRPIIVVSNHQGTYDIPPIVWMFRKHHPKFISKIELAKNLPSISYNLRHSGAALINRKNRNQALAEIRKLGKLIADNNYCACIFAEGTRSRTGKLKQFKSGGLATLLEEAPNALVVPFVVDGNYKIEKNGKFPLSFGEKGSYTVLDPIEPSAYTAEELTAKIEKLIRTELGQ</sequence>
<evidence type="ECO:0000313" key="6">
    <source>
        <dbReference type="EMBL" id="RXQ95576.1"/>
    </source>
</evidence>
<keyword evidence="2 6" id="KW-0808">Transferase</keyword>
<dbReference type="InterPro" id="IPR002123">
    <property type="entry name" value="Plipid/glycerol_acylTrfase"/>
</dbReference>
<evidence type="ECO:0000259" key="5">
    <source>
        <dbReference type="SMART" id="SM00563"/>
    </source>
</evidence>
<dbReference type="SMART" id="SM00563">
    <property type="entry name" value="PlsC"/>
    <property type="match status" value="1"/>
</dbReference>
<evidence type="ECO:0000313" key="7">
    <source>
        <dbReference type="Proteomes" id="UP000289703"/>
    </source>
</evidence>
<comment type="pathway">
    <text evidence="1">Lipid metabolism.</text>
</comment>
<dbReference type="SUPFAM" id="SSF69593">
    <property type="entry name" value="Glycerol-3-phosphate (1)-acyltransferase"/>
    <property type="match status" value="1"/>
</dbReference>
<keyword evidence="4" id="KW-0472">Membrane</keyword>
<gene>
    <name evidence="6" type="ORF">EO244_06850</name>
</gene>
<dbReference type="GO" id="GO:0006654">
    <property type="term" value="P:phosphatidic acid biosynthetic process"/>
    <property type="evidence" value="ECO:0007669"/>
    <property type="project" value="TreeGrafter"/>
</dbReference>
<feature type="domain" description="Phospholipid/glycerol acyltransferase" evidence="5">
    <location>
        <begin position="76"/>
        <end position="195"/>
    </location>
</feature>
<feature type="transmembrane region" description="Helical" evidence="4">
    <location>
        <begin position="47"/>
        <end position="64"/>
    </location>
</feature>
<protein>
    <submittedName>
        <fullName evidence="6">1-acyl-sn-glycerol-3-phosphate acyltransferase</fullName>
    </submittedName>
</protein>
<evidence type="ECO:0000256" key="4">
    <source>
        <dbReference type="SAM" id="Phobius"/>
    </source>
</evidence>
<reference evidence="6 7" key="1">
    <citation type="submission" date="2019-01" db="EMBL/GenBank/DDBJ databases">
        <title>Ancylomarina salipaludis sp. nov., isolated from a salt marsh.</title>
        <authorList>
            <person name="Yoon J.-H."/>
        </authorList>
    </citation>
    <scope>NUCLEOTIDE SEQUENCE [LARGE SCALE GENOMIC DNA]</scope>
    <source>
        <strain evidence="6 7">SHSM-M15</strain>
    </source>
</reference>
<dbReference type="GO" id="GO:0003841">
    <property type="term" value="F:1-acylglycerol-3-phosphate O-acyltransferase activity"/>
    <property type="evidence" value="ECO:0007669"/>
    <property type="project" value="TreeGrafter"/>
</dbReference>
<keyword evidence="4" id="KW-1133">Transmembrane helix</keyword>
<comment type="caution">
    <text evidence="6">The sequence shown here is derived from an EMBL/GenBank/DDBJ whole genome shotgun (WGS) entry which is preliminary data.</text>
</comment>
<evidence type="ECO:0000256" key="1">
    <source>
        <dbReference type="ARBA" id="ARBA00005189"/>
    </source>
</evidence>
<dbReference type="PANTHER" id="PTHR10434:SF11">
    <property type="entry name" value="1-ACYL-SN-GLYCEROL-3-PHOSPHATE ACYLTRANSFERASE"/>
    <property type="match status" value="1"/>
</dbReference>
<accession>A0A4Q1JN90</accession>
<keyword evidence="7" id="KW-1185">Reference proteome</keyword>
<name>A0A4Q1JN90_9BACT</name>
<dbReference type="Pfam" id="PF01553">
    <property type="entry name" value="Acyltransferase"/>
    <property type="match status" value="1"/>
</dbReference>
<dbReference type="PANTHER" id="PTHR10434">
    <property type="entry name" value="1-ACYL-SN-GLYCEROL-3-PHOSPHATE ACYLTRANSFERASE"/>
    <property type="match status" value="1"/>
</dbReference>
<dbReference type="CDD" id="cd07989">
    <property type="entry name" value="LPLAT_AGPAT-like"/>
    <property type="match status" value="1"/>
</dbReference>